<dbReference type="AlphaFoldDB" id="A0AAF3EPE2"/>
<organism evidence="1 2">
    <name type="scientific">Mesorhabditis belari</name>
    <dbReference type="NCBI Taxonomy" id="2138241"/>
    <lineage>
        <taxon>Eukaryota</taxon>
        <taxon>Metazoa</taxon>
        <taxon>Ecdysozoa</taxon>
        <taxon>Nematoda</taxon>
        <taxon>Chromadorea</taxon>
        <taxon>Rhabditida</taxon>
        <taxon>Rhabditina</taxon>
        <taxon>Rhabditomorpha</taxon>
        <taxon>Rhabditoidea</taxon>
        <taxon>Rhabditidae</taxon>
        <taxon>Mesorhabditinae</taxon>
        <taxon>Mesorhabditis</taxon>
    </lineage>
</organism>
<dbReference type="SUPFAM" id="SSF56112">
    <property type="entry name" value="Protein kinase-like (PK-like)"/>
    <property type="match status" value="1"/>
</dbReference>
<dbReference type="Proteomes" id="UP000887575">
    <property type="component" value="Unassembled WGS sequence"/>
</dbReference>
<protein>
    <recommendedName>
        <fullName evidence="3">Protein kinase domain-containing protein</fullName>
    </recommendedName>
</protein>
<proteinExistence type="predicted"/>
<dbReference type="PANTHER" id="PTHR11909">
    <property type="entry name" value="CASEIN KINASE-RELATED"/>
    <property type="match status" value="1"/>
</dbReference>
<sequence>MEEEKHPRAHLKKSKEDRTFFEFIKYVFLRTGKEREKIQKGVTITTAKYTYEVLELLGPGGFGDVYRVNDEKGKSYATKTETDSQHINKQLLRLKLETSVLVECEKAWLLLHSTGYIHRDIKSQNFAIELRLKPRGKTKFIGTVRFASRNCHMNVEQGRKDDLEVWCYMLIDLFDQNLVPCRRKVNKEEVLSLKKSFFHFNKKFNAIFDKVPKDFRRVIKFVDELAYSSAPDYGTIRMSFLL</sequence>
<dbReference type="Gene3D" id="1.10.510.10">
    <property type="entry name" value="Transferase(Phosphotransferase) domain 1"/>
    <property type="match status" value="1"/>
</dbReference>
<dbReference type="InterPro" id="IPR011009">
    <property type="entry name" value="Kinase-like_dom_sf"/>
</dbReference>
<keyword evidence="1" id="KW-1185">Reference proteome</keyword>
<reference evidence="2" key="1">
    <citation type="submission" date="2024-02" db="UniProtKB">
        <authorList>
            <consortium name="WormBaseParasite"/>
        </authorList>
    </citation>
    <scope>IDENTIFICATION</scope>
</reference>
<accession>A0AAF3EPE2</accession>
<dbReference type="Gene3D" id="3.30.200.20">
    <property type="entry name" value="Phosphorylase Kinase, domain 1"/>
    <property type="match status" value="1"/>
</dbReference>
<evidence type="ECO:0000313" key="2">
    <source>
        <dbReference type="WBParaSite" id="MBELARI_LOCUS1555"/>
    </source>
</evidence>
<evidence type="ECO:0008006" key="3">
    <source>
        <dbReference type="Google" id="ProtNLM"/>
    </source>
</evidence>
<evidence type="ECO:0000313" key="1">
    <source>
        <dbReference type="Proteomes" id="UP000887575"/>
    </source>
</evidence>
<dbReference type="InterPro" id="IPR050235">
    <property type="entry name" value="CK1_Ser-Thr_kinase"/>
</dbReference>
<dbReference type="WBParaSite" id="MBELARI_LOCUS1555">
    <property type="protein sequence ID" value="MBELARI_LOCUS1555"/>
    <property type="gene ID" value="MBELARI_LOCUS1555"/>
</dbReference>
<name>A0AAF3EPE2_9BILA</name>